<dbReference type="AlphaFoldDB" id="A0A2D4K4N8"/>
<protein>
    <submittedName>
        <fullName evidence="1">Uncharacterized protein</fullName>
    </submittedName>
</protein>
<name>A0A2D4K4N8_9SAUR</name>
<reference evidence="1" key="2">
    <citation type="submission" date="2017-11" db="EMBL/GenBank/DDBJ databases">
        <title>Coralsnake Venomics: Analyses of Venom Gland Transcriptomes and Proteomes of Six Brazilian Taxa.</title>
        <authorList>
            <person name="Aird S.D."/>
            <person name="Jorge da Silva N."/>
            <person name="Qiu L."/>
            <person name="Villar-Briones A."/>
            <person name="Aparecida-Saddi V."/>
            <person name="Campos-Telles M.P."/>
            <person name="Grau M."/>
            <person name="Mikheyev A.S."/>
        </authorList>
    </citation>
    <scope>NUCLEOTIDE SEQUENCE</scope>
    <source>
        <tissue evidence="1">Venom_gland</tissue>
    </source>
</reference>
<reference evidence="1" key="1">
    <citation type="submission" date="2017-07" db="EMBL/GenBank/DDBJ databases">
        <authorList>
            <person name="Mikheyev A."/>
            <person name="Grau M."/>
        </authorList>
    </citation>
    <scope>NUCLEOTIDE SEQUENCE</scope>
    <source>
        <tissue evidence="1">Venom_gland</tissue>
    </source>
</reference>
<sequence length="126" mass="14555">MMHFPVHLSLVQQEKKNTHMRMLFVDFNLALNTIIPYIPLVNKLDLLGFNTPLYLILSTREAFLTCSQVAIGRRMRNQALQLHCRTCISVKTKPIPASNVKVISMEIHSGQRECLLHPMKLLRWGM</sequence>
<dbReference type="EMBL" id="IACL01033007">
    <property type="protein sequence ID" value="LAB03703.1"/>
    <property type="molecule type" value="Transcribed_RNA"/>
</dbReference>
<organism evidence="1">
    <name type="scientific">Micrurus paraensis</name>
    <dbReference type="NCBI Taxonomy" id="1970185"/>
    <lineage>
        <taxon>Eukaryota</taxon>
        <taxon>Metazoa</taxon>
        <taxon>Chordata</taxon>
        <taxon>Craniata</taxon>
        <taxon>Vertebrata</taxon>
        <taxon>Euteleostomi</taxon>
        <taxon>Lepidosauria</taxon>
        <taxon>Squamata</taxon>
        <taxon>Bifurcata</taxon>
        <taxon>Unidentata</taxon>
        <taxon>Episquamata</taxon>
        <taxon>Toxicofera</taxon>
        <taxon>Serpentes</taxon>
        <taxon>Colubroidea</taxon>
        <taxon>Elapidae</taxon>
        <taxon>Elapinae</taxon>
        <taxon>Micrurus</taxon>
    </lineage>
</organism>
<proteinExistence type="predicted"/>
<accession>A0A2D4K4N8</accession>
<evidence type="ECO:0000313" key="1">
    <source>
        <dbReference type="EMBL" id="LAB03703.1"/>
    </source>
</evidence>